<evidence type="ECO:0000313" key="2">
    <source>
        <dbReference type="Proteomes" id="UP000813463"/>
    </source>
</evidence>
<protein>
    <recommendedName>
        <fullName evidence="1">KIB1-4 beta-propeller domain-containing protein</fullName>
    </recommendedName>
</protein>
<feature type="domain" description="KIB1-4 beta-propeller" evidence="1">
    <location>
        <begin position="5"/>
        <end position="191"/>
    </location>
</feature>
<dbReference type="InterPro" id="IPR050942">
    <property type="entry name" value="F-box_BR-signaling"/>
</dbReference>
<dbReference type="Pfam" id="PF03478">
    <property type="entry name" value="Beta-prop_KIB1-4"/>
    <property type="match status" value="1"/>
</dbReference>
<reference evidence="3" key="2">
    <citation type="submission" date="2025-08" db="UniProtKB">
        <authorList>
            <consortium name="RefSeq"/>
        </authorList>
    </citation>
    <scope>IDENTIFICATION</scope>
    <source>
        <tissue evidence="3">Leaf</tissue>
    </source>
</reference>
<evidence type="ECO:0000259" key="1">
    <source>
        <dbReference type="Pfam" id="PF03478"/>
    </source>
</evidence>
<keyword evidence="2" id="KW-1185">Reference proteome</keyword>
<reference evidence="2" key="1">
    <citation type="journal article" date="2021" name="Nat. Commun.">
        <title>Genomic analyses provide insights into spinach domestication and the genetic basis of agronomic traits.</title>
        <authorList>
            <person name="Cai X."/>
            <person name="Sun X."/>
            <person name="Xu C."/>
            <person name="Sun H."/>
            <person name="Wang X."/>
            <person name="Ge C."/>
            <person name="Zhang Z."/>
            <person name="Wang Q."/>
            <person name="Fei Z."/>
            <person name="Jiao C."/>
            <person name="Wang Q."/>
        </authorList>
    </citation>
    <scope>NUCLEOTIDE SEQUENCE [LARGE SCALE GENOMIC DNA]</scope>
    <source>
        <strain evidence="2">cv. Varoflay</strain>
    </source>
</reference>
<dbReference type="PANTHER" id="PTHR44259:SF107">
    <property type="entry name" value="F-BOX PROTEIN SKIP23-LIKE"/>
    <property type="match status" value="1"/>
</dbReference>
<evidence type="ECO:0000313" key="3">
    <source>
        <dbReference type="RefSeq" id="XP_056688835.1"/>
    </source>
</evidence>
<accession>A0ABM3QZQ5</accession>
<dbReference type="GeneID" id="130463660"/>
<gene>
    <name evidence="3" type="primary">LOC130463660</name>
</gene>
<dbReference type="PANTHER" id="PTHR44259">
    <property type="entry name" value="OS07G0183000 PROTEIN-RELATED"/>
    <property type="match status" value="1"/>
</dbReference>
<dbReference type="InterPro" id="IPR005174">
    <property type="entry name" value="KIB1-4_b-propeller"/>
</dbReference>
<proteinExistence type="predicted"/>
<name>A0ABM3QZQ5_SPIOL</name>
<organism evidence="2 3">
    <name type="scientific">Spinacia oleracea</name>
    <name type="common">Spinach</name>
    <dbReference type="NCBI Taxonomy" id="3562"/>
    <lineage>
        <taxon>Eukaryota</taxon>
        <taxon>Viridiplantae</taxon>
        <taxon>Streptophyta</taxon>
        <taxon>Embryophyta</taxon>
        <taxon>Tracheophyta</taxon>
        <taxon>Spermatophyta</taxon>
        <taxon>Magnoliopsida</taxon>
        <taxon>eudicotyledons</taxon>
        <taxon>Gunneridae</taxon>
        <taxon>Pentapetalae</taxon>
        <taxon>Caryophyllales</taxon>
        <taxon>Chenopodiaceae</taxon>
        <taxon>Chenopodioideae</taxon>
        <taxon>Anserineae</taxon>
        <taxon>Spinacia</taxon>
    </lineage>
</organism>
<dbReference type="Proteomes" id="UP000813463">
    <property type="component" value="Chromosome 6"/>
</dbReference>
<sequence>MWKMTQQLAFWRPGEDKWTRPVVDFKISWVLDTCFFNGQFYAIDHLGKVMAFESDIIKSQPRIVIDLIDKGVLFKQTYGKFYLIEVESKLLVLHRHHLLLEDDEINPEKSNEVYWTICFEVIELNLDNGSVKSVEDIGNRAIFIGLNSTFSVEASTDKHGCKPNCIYFIDDNTEYFNHDGLMGRGIDMGIYSLDEGKLIERFYEGPSQFCYTTPPTWVERHGNL</sequence>
<dbReference type="RefSeq" id="XP_056688835.1">
    <property type="nucleotide sequence ID" value="XM_056832857.1"/>
</dbReference>